<dbReference type="InterPro" id="IPR036390">
    <property type="entry name" value="WH_DNA-bd_sf"/>
</dbReference>
<dbReference type="AlphaFoldDB" id="A0A2N3LHH9"/>
<comment type="similarity">
    <text evidence="1">Belongs to the LysR transcriptional regulatory family.</text>
</comment>
<dbReference type="Pfam" id="PF03466">
    <property type="entry name" value="LysR_substrate"/>
    <property type="match status" value="1"/>
</dbReference>
<reference evidence="6 7" key="1">
    <citation type="submission" date="2017-11" db="EMBL/GenBank/DDBJ databases">
        <title>Bacillus camelliae sp. nov., isolated from pu'er tea.</title>
        <authorList>
            <person name="Niu L."/>
        </authorList>
    </citation>
    <scope>NUCLEOTIDE SEQUENCE [LARGE SCALE GENOMIC DNA]</scope>
    <source>
        <strain evidence="6 7">7578-1</strain>
    </source>
</reference>
<evidence type="ECO:0000313" key="6">
    <source>
        <dbReference type="EMBL" id="PKR84080.1"/>
    </source>
</evidence>
<name>A0A2N3LHH9_9BACI</name>
<dbReference type="PRINTS" id="PR00039">
    <property type="entry name" value="HTHLYSR"/>
</dbReference>
<evidence type="ECO:0000259" key="5">
    <source>
        <dbReference type="PROSITE" id="PS50931"/>
    </source>
</evidence>
<evidence type="ECO:0000313" key="7">
    <source>
        <dbReference type="Proteomes" id="UP000233440"/>
    </source>
</evidence>
<dbReference type="RefSeq" id="WP_101355273.1">
    <property type="nucleotide sequence ID" value="NZ_PIQO01000013.1"/>
</dbReference>
<dbReference type="InterPro" id="IPR005119">
    <property type="entry name" value="LysR_subst-bd"/>
</dbReference>
<dbReference type="SUPFAM" id="SSF53850">
    <property type="entry name" value="Periplasmic binding protein-like II"/>
    <property type="match status" value="1"/>
</dbReference>
<dbReference type="InterPro" id="IPR000847">
    <property type="entry name" value="LysR_HTH_N"/>
</dbReference>
<comment type="caution">
    <text evidence="6">The sequence shown here is derived from an EMBL/GenBank/DDBJ whole genome shotgun (WGS) entry which is preliminary data.</text>
</comment>
<dbReference type="InterPro" id="IPR036388">
    <property type="entry name" value="WH-like_DNA-bd_sf"/>
</dbReference>
<organism evidence="6 7">
    <name type="scientific">Heyndrickxia camelliae</name>
    <dbReference type="NCBI Taxonomy" id="1707093"/>
    <lineage>
        <taxon>Bacteria</taxon>
        <taxon>Bacillati</taxon>
        <taxon>Bacillota</taxon>
        <taxon>Bacilli</taxon>
        <taxon>Bacillales</taxon>
        <taxon>Bacillaceae</taxon>
        <taxon>Heyndrickxia</taxon>
    </lineage>
</organism>
<dbReference type="PROSITE" id="PS50931">
    <property type="entry name" value="HTH_LYSR"/>
    <property type="match status" value="1"/>
</dbReference>
<sequence length="296" mass="34020">MNTQQLQCFINVADKLNFTKAAEELYLSPPTVTHHIRSLEEELNTKLFIRTSKMVKLTEAGISFYSDAKEILMKIDISKKHVEKAATRNIIFIRIGCTSNAELNSLSDILSGLQQEYPRVYPVISINDYSQIVNLFINKQIDIMLSTKEMIKDIRNCTFKKIKVLTKYAVMPANSPFSNYKKLTFDDLKDSCLITLHPKLIPFQYQNKIQEKITIHSQQHLGFICENDQVGILLAKAGYGIAIMPEFCISNDWKDIVAIPIQEQDTIEYGIAYQGKPKEKYIKYFIDNFSLPETKL</sequence>
<dbReference type="SUPFAM" id="SSF46785">
    <property type="entry name" value="Winged helix' DNA-binding domain"/>
    <property type="match status" value="1"/>
</dbReference>
<dbReference type="OrthoDB" id="9785745at2"/>
<proteinExistence type="inferred from homology"/>
<dbReference type="CDD" id="cd05466">
    <property type="entry name" value="PBP2_LTTR_substrate"/>
    <property type="match status" value="1"/>
</dbReference>
<dbReference type="GO" id="GO:0003700">
    <property type="term" value="F:DNA-binding transcription factor activity"/>
    <property type="evidence" value="ECO:0007669"/>
    <property type="project" value="InterPro"/>
</dbReference>
<dbReference type="Pfam" id="PF00126">
    <property type="entry name" value="HTH_1"/>
    <property type="match status" value="1"/>
</dbReference>
<dbReference type="GO" id="GO:0000976">
    <property type="term" value="F:transcription cis-regulatory region binding"/>
    <property type="evidence" value="ECO:0007669"/>
    <property type="project" value="TreeGrafter"/>
</dbReference>
<evidence type="ECO:0000256" key="1">
    <source>
        <dbReference type="ARBA" id="ARBA00009437"/>
    </source>
</evidence>
<dbReference type="FunFam" id="1.10.10.10:FF:000001">
    <property type="entry name" value="LysR family transcriptional regulator"/>
    <property type="match status" value="1"/>
</dbReference>
<dbReference type="Proteomes" id="UP000233440">
    <property type="component" value="Unassembled WGS sequence"/>
</dbReference>
<keyword evidence="4" id="KW-0804">Transcription</keyword>
<keyword evidence="7" id="KW-1185">Reference proteome</keyword>
<keyword evidence="3" id="KW-0238">DNA-binding</keyword>
<evidence type="ECO:0000256" key="2">
    <source>
        <dbReference type="ARBA" id="ARBA00023015"/>
    </source>
</evidence>
<dbReference type="EMBL" id="PIQO01000013">
    <property type="protein sequence ID" value="PKR84080.1"/>
    <property type="molecule type" value="Genomic_DNA"/>
</dbReference>
<protein>
    <submittedName>
        <fullName evidence="6">LysR family transcriptional regulator</fullName>
    </submittedName>
</protein>
<feature type="domain" description="HTH lysR-type" evidence="5">
    <location>
        <begin position="1"/>
        <end position="58"/>
    </location>
</feature>
<evidence type="ECO:0000256" key="3">
    <source>
        <dbReference type="ARBA" id="ARBA00023125"/>
    </source>
</evidence>
<accession>A0A2N3LHH9</accession>
<evidence type="ECO:0000256" key="4">
    <source>
        <dbReference type="ARBA" id="ARBA00023163"/>
    </source>
</evidence>
<keyword evidence="2" id="KW-0805">Transcription regulation</keyword>
<dbReference type="PANTHER" id="PTHR30126">
    <property type="entry name" value="HTH-TYPE TRANSCRIPTIONAL REGULATOR"/>
    <property type="match status" value="1"/>
</dbReference>
<dbReference type="Gene3D" id="1.10.10.10">
    <property type="entry name" value="Winged helix-like DNA-binding domain superfamily/Winged helix DNA-binding domain"/>
    <property type="match status" value="1"/>
</dbReference>
<dbReference type="PANTHER" id="PTHR30126:SF40">
    <property type="entry name" value="HTH-TYPE TRANSCRIPTIONAL REGULATOR GLTR"/>
    <property type="match status" value="1"/>
</dbReference>
<dbReference type="Gene3D" id="3.40.190.10">
    <property type="entry name" value="Periplasmic binding protein-like II"/>
    <property type="match status" value="2"/>
</dbReference>
<gene>
    <name evidence="6" type="ORF">CWO92_16340</name>
</gene>